<accession>A0A2S4L7G9</accession>
<evidence type="ECO:0000256" key="2">
    <source>
        <dbReference type="ARBA" id="ARBA00009941"/>
    </source>
</evidence>
<keyword evidence="8" id="KW-1185">Reference proteome</keyword>
<dbReference type="PANTHER" id="PTHR48067">
    <property type="entry name" value="GPI-ANCHOR TRANSAMIDASE"/>
    <property type="match status" value="1"/>
</dbReference>
<dbReference type="STRING" id="94208.A0A2S4L7G9"/>
<proteinExistence type="inferred from homology"/>
<protein>
    <submittedName>
        <fullName evidence="7">GPI-anchor transamidase</fullName>
    </submittedName>
</protein>
<dbReference type="AlphaFoldDB" id="A0A2S4L7G9"/>
<feature type="active site" description="Nucleophile" evidence="5">
    <location>
        <position position="230"/>
    </location>
</feature>
<dbReference type="Pfam" id="PF01650">
    <property type="entry name" value="Peptidase_C13"/>
    <property type="match status" value="1"/>
</dbReference>
<feature type="region of interest" description="Disordered" evidence="6">
    <location>
        <begin position="1"/>
        <end position="23"/>
    </location>
</feature>
<dbReference type="InterPro" id="IPR001096">
    <property type="entry name" value="Peptidase_C13"/>
</dbReference>
<feature type="non-terminal residue" evidence="7">
    <location>
        <position position="1"/>
    </location>
</feature>
<dbReference type="EMBL" id="PKSG01000146">
    <property type="protein sequence ID" value="POR38368.1"/>
    <property type="molecule type" value="Genomic_DNA"/>
</dbReference>
<evidence type="ECO:0000256" key="1">
    <source>
        <dbReference type="ARBA" id="ARBA00004687"/>
    </source>
</evidence>
<evidence type="ECO:0000313" key="8">
    <source>
        <dbReference type="Proteomes" id="UP000237481"/>
    </source>
</evidence>
<name>A0A2S4L7G9_9HYPO</name>
<keyword evidence="3" id="KW-0337">GPI-anchor biosynthesis</keyword>
<sequence length="429" mass="48104">LSTSPSATTVPREASCPPWHLSRNPTQHFSGPLPINKAKSEMKLFDMQLPAIVALAVLASCVVSEHTSNWAVLVCTSRFWFNYRHLANVLSMYRTVKRLGIPDSQIILMLPDDMACNPRNAFPGTVYSNSDRAVDLYGDNIEVDYRGYEVTVENFIRLLTDRVGAEMPRSKRLLTDDRSNILVYMTGHGGNEFLKFQDAEEIGAYDLADAFEQMWEKKRYHEILFMIDTCQANTMYSRLYSPNIIATGSSELDQSSYSHHADNDVGVAVIDRYTYYNLEFLENQVQDLNSRKTVGDLFDSYDYEKIHSNAGVRYDLFPGGADAARSRLITDFFGNIQNGEVDRAKDSALEEELLELSKKIALLGKKEAEDDASRKNVTFVLASVPREPVKKLQGATALTDDNWWTKKVVGATALASCALLWGLGSLLEG</sequence>
<dbReference type="PIRSF" id="PIRSF500138">
    <property type="entry name" value="GPI8"/>
    <property type="match status" value="1"/>
</dbReference>
<comment type="similarity">
    <text evidence="2">Belongs to the peptidase C13 family.</text>
</comment>
<evidence type="ECO:0000313" key="7">
    <source>
        <dbReference type="EMBL" id="POR38368.1"/>
    </source>
</evidence>
<dbReference type="InterPro" id="IPR028361">
    <property type="entry name" value="GPI_transamidase"/>
</dbReference>
<feature type="active site" evidence="5">
    <location>
        <position position="188"/>
    </location>
</feature>
<dbReference type="GO" id="GO:0042765">
    <property type="term" value="C:GPI-anchor transamidase complex"/>
    <property type="evidence" value="ECO:0007669"/>
    <property type="project" value="InterPro"/>
</dbReference>
<dbReference type="PIRSF" id="PIRSF019663">
    <property type="entry name" value="Legumain"/>
    <property type="match status" value="1"/>
</dbReference>
<dbReference type="FunFam" id="3.40.50.1460:FF:000003">
    <property type="entry name" value="GPI-anchor transamidase"/>
    <property type="match status" value="1"/>
</dbReference>
<evidence type="ECO:0000256" key="3">
    <source>
        <dbReference type="ARBA" id="ARBA00022502"/>
    </source>
</evidence>
<dbReference type="GO" id="GO:0003923">
    <property type="term" value="F:GPI-anchor transamidase activity"/>
    <property type="evidence" value="ECO:0007669"/>
    <property type="project" value="InterPro"/>
</dbReference>
<keyword evidence="4" id="KW-0732">Signal</keyword>
<evidence type="ECO:0000256" key="4">
    <source>
        <dbReference type="ARBA" id="ARBA00022729"/>
    </source>
</evidence>
<dbReference type="Gene3D" id="3.40.50.1460">
    <property type="match status" value="1"/>
</dbReference>
<evidence type="ECO:0000256" key="5">
    <source>
        <dbReference type="PIRSR" id="PIRSR019663-1"/>
    </source>
</evidence>
<comment type="caution">
    <text evidence="7">The sequence shown here is derived from an EMBL/GenBank/DDBJ whole genome shotgun (WGS) entry which is preliminary data.</text>
</comment>
<dbReference type="Proteomes" id="UP000237481">
    <property type="component" value="Unassembled WGS sequence"/>
</dbReference>
<dbReference type="OrthoDB" id="192611at2759"/>
<dbReference type="GO" id="GO:0006508">
    <property type="term" value="P:proteolysis"/>
    <property type="evidence" value="ECO:0007669"/>
    <property type="project" value="InterPro"/>
</dbReference>
<dbReference type="PRINTS" id="PR00776">
    <property type="entry name" value="HEMOGLOBNASE"/>
</dbReference>
<dbReference type="PANTHER" id="PTHR48067:SF1">
    <property type="entry name" value="GPI-ANCHOR TRANSAMIDASE"/>
    <property type="match status" value="1"/>
</dbReference>
<evidence type="ECO:0000256" key="6">
    <source>
        <dbReference type="SAM" id="MobiDB-lite"/>
    </source>
</evidence>
<dbReference type="GO" id="GO:0006506">
    <property type="term" value="P:GPI anchor biosynthetic process"/>
    <property type="evidence" value="ECO:0007669"/>
    <property type="project" value="UniProtKB-UniPathway"/>
</dbReference>
<organism evidence="7 8">
    <name type="scientific">Tolypocladium paradoxum</name>
    <dbReference type="NCBI Taxonomy" id="94208"/>
    <lineage>
        <taxon>Eukaryota</taxon>
        <taxon>Fungi</taxon>
        <taxon>Dikarya</taxon>
        <taxon>Ascomycota</taxon>
        <taxon>Pezizomycotina</taxon>
        <taxon>Sordariomycetes</taxon>
        <taxon>Hypocreomycetidae</taxon>
        <taxon>Hypocreales</taxon>
        <taxon>Ophiocordycipitaceae</taxon>
        <taxon>Tolypocladium</taxon>
    </lineage>
</organism>
<comment type="pathway">
    <text evidence="1">Glycolipid biosynthesis; glycosylphosphatidylinositol-anchor biosynthesis.</text>
</comment>
<dbReference type="GO" id="GO:0016255">
    <property type="term" value="P:attachment of GPI anchor to protein"/>
    <property type="evidence" value="ECO:0007669"/>
    <property type="project" value="InterPro"/>
</dbReference>
<reference evidence="7 8" key="1">
    <citation type="submission" date="2018-01" db="EMBL/GenBank/DDBJ databases">
        <title>Harnessing the power of phylogenomics to disentangle the directionality and signatures of interkingdom host jumping in the parasitic fungal genus Tolypocladium.</title>
        <authorList>
            <person name="Quandt C.A."/>
            <person name="Patterson W."/>
            <person name="Spatafora J.W."/>
        </authorList>
    </citation>
    <scope>NUCLEOTIDE SEQUENCE [LARGE SCALE GENOMIC DNA]</scope>
    <source>
        <strain evidence="7 8">NRBC 100945</strain>
    </source>
</reference>
<dbReference type="UniPathway" id="UPA00196"/>
<gene>
    <name evidence="7" type="ORF">TPAR_01425</name>
</gene>